<proteinExistence type="predicted"/>
<keyword evidence="3" id="KW-1185">Reference proteome</keyword>
<organism evidence="3">
    <name type="scientific">Laccaria bicolor (strain S238N-H82 / ATCC MYA-4686)</name>
    <name type="common">Bicoloured deceiver</name>
    <name type="synonym">Laccaria laccata var. bicolor</name>
    <dbReference type="NCBI Taxonomy" id="486041"/>
    <lineage>
        <taxon>Eukaryota</taxon>
        <taxon>Fungi</taxon>
        <taxon>Dikarya</taxon>
        <taxon>Basidiomycota</taxon>
        <taxon>Agaricomycotina</taxon>
        <taxon>Agaricomycetes</taxon>
        <taxon>Agaricomycetidae</taxon>
        <taxon>Agaricales</taxon>
        <taxon>Agaricineae</taxon>
        <taxon>Hydnangiaceae</taxon>
        <taxon>Laccaria</taxon>
    </lineage>
</organism>
<sequence length="232" mass="25773">MVTPRLHNEGRQRRFTTTPSTDDGDRPPLPPQRPRVPTTHGWRSAPMIITTRMTGDRPPPSITGYARVKHRARFDSTHCVHYSHTSLMTNVSCRFHDDDAHAAKTRLRRCSSIITLHNNGNRPPPPQSNWSQRHPPVTHAPAPTHPSNSHASNPAAPPTEPMHQPPPNGAEHITAPLHSQSHRQPSCHVADRTWQPDGSSSLNSTAAKRTLRGAGTEPRCCRPLLMTTTMRP</sequence>
<dbReference type="AlphaFoldDB" id="B0D2G5"/>
<evidence type="ECO:0000313" key="2">
    <source>
        <dbReference type="EMBL" id="EDR11096.1"/>
    </source>
</evidence>
<name>B0D2G5_LACBS</name>
<gene>
    <name evidence="2" type="ORF">LACBIDRAFT_315465</name>
</gene>
<evidence type="ECO:0000256" key="1">
    <source>
        <dbReference type="SAM" id="MobiDB-lite"/>
    </source>
</evidence>
<feature type="compositionally biased region" description="Basic and acidic residues" evidence="1">
    <location>
        <begin position="1"/>
        <end position="12"/>
    </location>
</feature>
<dbReference type="EMBL" id="DS547096">
    <property type="protein sequence ID" value="EDR11096.1"/>
    <property type="molecule type" value="Genomic_DNA"/>
</dbReference>
<protein>
    <submittedName>
        <fullName evidence="2">Predicted protein</fullName>
    </submittedName>
</protein>
<dbReference type="Proteomes" id="UP000001194">
    <property type="component" value="Unassembled WGS sequence"/>
</dbReference>
<feature type="compositionally biased region" description="Pro residues" evidence="1">
    <location>
        <begin position="155"/>
        <end position="168"/>
    </location>
</feature>
<dbReference type="InParanoid" id="B0D2G5"/>
<reference evidence="2 3" key="1">
    <citation type="journal article" date="2008" name="Nature">
        <title>The genome of Laccaria bicolor provides insights into mycorrhizal symbiosis.</title>
        <authorList>
            <person name="Martin F."/>
            <person name="Aerts A."/>
            <person name="Ahren D."/>
            <person name="Brun A."/>
            <person name="Danchin E.G.J."/>
            <person name="Duchaussoy F."/>
            <person name="Gibon J."/>
            <person name="Kohler A."/>
            <person name="Lindquist E."/>
            <person name="Pereda V."/>
            <person name="Salamov A."/>
            <person name="Shapiro H.J."/>
            <person name="Wuyts J."/>
            <person name="Blaudez D."/>
            <person name="Buee M."/>
            <person name="Brokstein P."/>
            <person name="Canbaeck B."/>
            <person name="Cohen D."/>
            <person name="Courty P.E."/>
            <person name="Coutinho P.M."/>
            <person name="Delaruelle C."/>
            <person name="Detter J.C."/>
            <person name="Deveau A."/>
            <person name="DiFazio S."/>
            <person name="Duplessis S."/>
            <person name="Fraissinet-Tachet L."/>
            <person name="Lucic E."/>
            <person name="Frey-Klett P."/>
            <person name="Fourrey C."/>
            <person name="Feussner I."/>
            <person name="Gay G."/>
            <person name="Grimwood J."/>
            <person name="Hoegger P.J."/>
            <person name="Jain P."/>
            <person name="Kilaru S."/>
            <person name="Labbe J."/>
            <person name="Lin Y.C."/>
            <person name="Legue V."/>
            <person name="Le Tacon F."/>
            <person name="Marmeisse R."/>
            <person name="Melayah D."/>
            <person name="Montanini B."/>
            <person name="Muratet M."/>
            <person name="Nehls U."/>
            <person name="Niculita-Hirzel H."/>
            <person name="Oudot-Le Secq M.P."/>
            <person name="Peter M."/>
            <person name="Quesneville H."/>
            <person name="Rajashekar B."/>
            <person name="Reich M."/>
            <person name="Rouhier N."/>
            <person name="Schmutz J."/>
            <person name="Yin T."/>
            <person name="Chalot M."/>
            <person name="Henrissat B."/>
            <person name="Kuees U."/>
            <person name="Lucas S."/>
            <person name="Van de Peer Y."/>
            <person name="Podila G.K."/>
            <person name="Polle A."/>
            <person name="Pukkila P.J."/>
            <person name="Richardson P.M."/>
            <person name="Rouze P."/>
            <person name="Sanders I.R."/>
            <person name="Stajich J.E."/>
            <person name="Tunlid A."/>
            <person name="Tuskan G."/>
            <person name="Grigoriev I.V."/>
        </authorList>
    </citation>
    <scope>NUCLEOTIDE SEQUENCE [LARGE SCALE GENOMIC DNA]</scope>
    <source>
        <strain evidence="3">S238N-H82 / ATCC MYA-4686</strain>
    </source>
</reference>
<dbReference type="KEGG" id="lbc:LACBIDRAFT_315465"/>
<accession>B0D2G5</accession>
<feature type="compositionally biased region" description="Low complexity" evidence="1">
    <location>
        <begin position="134"/>
        <end position="146"/>
    </location>
</feature>
<evidence type="ECO:0000313" key="3">
    <source>
        <dbReference type="Proteomes" id="UP000001194"/>
    </source>
</evidence>
<feature type="region of interest" description="Disordered" evidence="1">
    <location>
        <begin position="115"/>
        <end position="219"/>
    </location>
</feature>
<dbReference type="RefSeq" id="XP_001878397.1">
    <property type="nucleotide sequence ID" value="XM_001878362.1"/>
</dbReference>
<dbReference type="GeneID" id="6073848"/>
<dbReference type="HOGENOM" id="CLU_1195038_0_0_1"/>
<feature type="region of interest" description="Disordered" evidence="1">
    <location>
        <begin position="1"/>
        <end position="40"/>
    </location>
</feature>
<feature type="compositionally biased region" description="Polar residues" evidence="1">
    <location>
        <begin position="196"/>
        <end position="207"/>
    </location>
</feature>